<comment type="caution">
    <text evidence="8">The sequence shown here is derived from an EMBL/GenBank/DDBJ whole genome shotgun (WGS) entry which is preliminary data.</text>
</comment>
<dbReference type="GO" id="GO:0042795">
    <property type="term" value="P:snRNA transcription by RNA polymerase II"/>
    <property type="evidence" value="ECO:0007669"/>
    <property type="project" value="TreeGrafter"/>
</dbReference>
<evidence type="ECO:0000259" key="6">
    <source>
        <dbReference type="PROSITE" id="PS50090"/>
    </source>
</evidence>
<evidence type="ECO:0000256" key="3">
    <source>
        <dbReference type="ARBA" id="ARBA00023125"/>
    </source>
</evidence>
<keyword evidence="3" id="KW-0238">DNA-binding</keyword>
<dbReference type="Pfam" id="PF00249">
    <property type="entry name" value="Myb_DNA-binding"/>
    <property type="match status" value="2"/>
</dbReference>
<evidence type="ECO:0000256" key="4">
    <source>
        <dbReference type="ARBA" id="ARBA00023163"/>
    </source>
</evidence>
<evidence type="ECO:0000256" key="5">
    <source>
        <dbReference type="ARBA" id="ARBA00023242"/>
    </source>
</evidence>
<protein>
    <recommendedName>
        <fullName evidence="10">snRNA-activating protein complex subunit 4</fullName>
    </recommendedName>
</protein>
<reference evidence="8 9" key="1">
    <citation type="submission" date="2023-11" db="EMBL/GenBank/DDBJ databases">
        <authorList>
            <person name="Hedman E."/>
            <person name="Englund M."/>
            <person name="Stromberg M."/>
            <person name="Nyberg Akerstrom W."/>
            <person name="Nylinder S."/>
            <person name="Jareborg N."/>
            <person name="Kallberg Y."/>
            <person name="Kronander E."/>
        </authorList>
    </citation>
    <scope>NUCLEOTIDE SEQUENCE [LARGE SCALE GENOMIC DNA]</scope>
</reference>
<dbReference type="SUPFAM" id="SSF46689">
    <property type="entry name" value="Homeodomain-like"/>
    <property type="match status" value="3"/>
</dbReference>
<dbReference type="GO" id="GO:0005634">
    <property type="term" value="C:nucleus"/>
    <property type="evidence" value="ECO:0007669"/>
    <property type="project" value="UniProtKB-SubCell"/>
</dbReference>
<evidence type="ECO:0000256" key="2">
    <source>
        <dbReference type="ARBA" id="ARBA00023015"/>
    </source>
</evidence>
<dbReference type="InterPro" id="IPR009057">
    <property type="entry name" value="Homeodomain-like_sf"/>
</dbReference>
<dbReference type="PROSITE" id="PS50090">
    <property type="entry name" value="MYB_LIKE"/>
    <property type="match status" value="2"/>
</dbReference>
<dbReference type="InterPro" id="IPR051575">
    <property type="entry name" value="Myb-like_DNA-bd"/>
</dbReference>
<gene>
    <name evidence="8" type="ORF">PARMNEM_LOCUS14156</name>
</gene>
<evidence type="ECO:0000313" key="8">
    <source>
        <dbReference type="EMBL" id="CAK1594544.1"/>
    </source>
</evidence>
<dbReference type="InterPro" id="IPR001005">
    <property type="entry name" value="SANT/Myb"/>
</dbReference>
<dbReference type="Gene3D" id="1.10.10.60">
    <property type="entry name" value="Homeodomain-like"/>
    <property type="match status" value="2"/>
</dbReference>
<dbReference type="GO" id="GO:0001006">
    <property type="term" value="F:RNA polymerase III type 3 promoter sequence-specific DNA binding"/>
    <property type="evidence" value="ECO:0007669"/>
    <property type="project" value="TreeGrafter"/>
</dbReference>
<feature type="domain" description="Myb-like" evidence="6">
    <location>
        <begin position="259"/>
        <end position="311"/>
    </location>
</feature>
<comment type="subcellular location">
    <subcellularLocation>
        <location evidence="1">Nucleus</location>
    </subcellularLocation>
</comment>
<dbReference type="Proteomes" id="UP001314205">
    <property type="component" value="Unassembled WGS sequence"/>
</dbReference>
<dbReference type="PANTHER" id="PTHR46621">
    <property type="entry name" value="SNRNA-ACTIVATING PROTEIN COMPLEX SUBUNIT 4"/>
    <property type="match status" value="1"/>
</dbReference>
<evidence type="ECO:0000256" key="1">
    <source>
        <dbReference type="ARBA" id="ARBA00004123"/>
    </source>
</evidence>
<accession>A0AAV1LJV9</accession>
<organism evidence="8 9">
    <name type="scientific">Parnassius mnemosyne</name>
    <name type="common">clouded apollo</name>
    <dbReference type="NCBI Taxonomy" id="213953"/>
    <lineage>
        <taxon>Eukaryota</taxon>
        <taxon>Metazoa</taxon>
        <taxon>Ecdysozoa</taxon>
        <taxon>Arthropoda</taxon>
        <taxon>Hexapoda</taxon>
        <taxon>Insecta</taxon>
        <taxon>Pterygota</taxon>
        <taxon>Neoptera</taxon>
        <taxon>Endopterygota</taxon>
        <taxon>Lepidoptera</taxon>
        <taxon>Glossata</taxon>
        <taxon>Ditrysia</taxon>
        <taxon>Papilionoidea</taxon>
        <taxon>Papilionidae</taxon>
        <taxon>Parnassiinae</taxon>
        <taxon>Parnassini</taxon>
        <taxon>Parnassius</taxon>
        <taxon>Driopa</taxon>
    </lineage>
</organism>
<dbReference type="InterPro" id="IPR017930">
    <property type="entry name" value="Myb_dom"/>
</dbReference>
<feature type="domain" description="HTH myb-type" evidence="7">
    <location>
        <begin position="318"/>
        <end position="370"/>
    </location>
</feature>
<dbReference type="CDD" id="cd00167">
    <property type="entry name" value="SANT"/>
    <property type="match status" value="2"/>
</dbReference>
<dbReference type="GO" id="GO:0000978">
    <property type="term" value="F:RNA polymerase II cis-regulatory region sequence-specific DNA binding"/>
    <property type="evidence" value="ECO:0007669"/>
    <property type="project" value="TreeGrafter"/>
</dbReference>
<name>A0AAV1LJV9_9NEOP</name>
<dbReference type="GO" id="GO:0019185">
    <property type="term" value="C:snRNA-activating protein complex"/>
    <property type="evidence" value="ECO:0007669"/>
    <property type="project" value="TreeGrafter"/>
</dbReference>
<keyword evidence="5" id="KW-0539">Nucleus</keyword>
<feature type="domain" description="Myb-like" evidence="6">
    <location>
        <begin position="319"/>
        <end position="366"/>
    </location>
</feature>
<dbReference type="SMART" id="SM00717">
    <property type="entry name" value="SANT"/>
    <property type="match status" value="4"/>
</dbReference>
<keyword evidence="4" id="KW-0804">Transcription</keyword>
<proteinExistence type="predicted"/>
<dbReference type="AlphaFoldDB" id="A0AAV1LJV9"/>
<evidence type="ECO:0008006" key="10">
    <source>
        <dbReference type="Google" id="ProtNLM"/>
    </source>
</evidence>
<keyword evidence="9" id="KW-1185">Reference proteome</keyword>
<evidence type="ECO:0000259" key="7">
    <source>
        <dbReference type="PROSITE" id="PS51294"/>
    </source>
</evidence>
<evidence type="ECO:0000313" key="9">
    <source>
        <dbReference type="Proteomes" id="UP001314205"/>
    </source>
</evidence>
<sequence length="787" mass="91271">MSIMEFDFEESDCGSETELQDLEQLTAVLVSDEPSTSAYTSQVTSPSASTYSSSSKVLQELSNLETALALNKLTNEKLRRLEKILAGRLQECKQKLNDITEFNRGNKYYDRQESFRYVSCGKPYFKDKANFVPPNNADTITMQKSEMYDFSSVSSAPGWTVKDKSHFFSLILKMSQDICKKEIELKISELKREAKRNPGMKVDKKISALNKEKDNVSKKLLKDLALPINQEYDWDYIANKLNRRHSAQEYQSLWKLFLHPSINKNSWSKHEHTSLQKIAHKNKFQDWDQIAETLGTKRTGYQCFVYFRTNICNTFTGQKWTKEEEEYLKRLIDYYREDNYIPWGKVATSMENRTKIQIYNKYNRLIEQRKGRFLAEEDAVILTCADHFGPNFRRMTSFLPGRSVTQLRIRYQILAKRRISTVWTVEEDNKLLKLMANQDSPSVYSSITKYFPGKDRMHIRSRHLTLVKWMKTHPNVDISKAPRRAARRLGHGQALDNLNKAIENLKCRIQSEVEDRRCKKVTKNSPEDVIEDAIMATLLNQTIKDEEAKKSKLWEDERLVLRDDIVISSQSLNATNLRKLLILFKSQLNKEQLVNSKYCQDYPDLIEGENEVCLVKVKSYSKKDTFKTIVKRSPDIFGTIRLGDLQYVLPPHYATITGCRTLMAWISDINVNKVSDFNVNVLIRKNNLLKEHFLRLMERFNSLFLWPMLLSNEPPQFDGNDMVKSIVSRPLPKSNLPVVSFGIAIPKMKSDIINDTIDLDESANNKGERNLIEISIDGTIINPYEGN</sequence>
<dbReference type="PANTHER" id="PTHR46621:SF1">
    <property type="entry name" value="SNRNA-ACTIVATING PROTEIN COMPLEX SUBUNIT 4"/>
    <property type="match status" value="1"/>
</dbReference>
<keyword evidence="2" id="KW-0805">Transcription regulation</keyword>
<dbReference type="EMBL" id="CAVLGL010000090">
    <property type="protein sequence ID" value="CAK1594544.1"/>
    <property type="molecule type" value="Genomic_DNA"/>
</dbReference>
<dbReference type="PROSITE" id="PS51294">
    <property type="entry name" value="HTH_MYB"/>
    <property type="match status" value="1"/>
</dbReference>
<dbReference type="GO" id="GO:0042796">
    <property type="term" value="P:snRNA transcription by RNA polymerase III"/>
    <property type="evidence" value="ECO:0007669"/>
    <property type="project" value="TreeGrafter"/>
</dbReference>